<evidence type="ECO:0000259" key="5">
    <source>
        <dbReference type="Pfam" id="PF13579"/>
    </source>
</evidence>
<evidence type="ECO:0000256" key="2">
    <source>
        <dbReference type="ARBA" id="ARBA00022676"/>
    </source>
</evidence>
<dbReference type="SUPFAM" id="SSF53756">
    <property type="entry name" value="UDP-Glycosyltransferase/glycogen phosphorylase"/>
    <property type="match status" value="1"/>
</dbReference>
<evidence type="ECO:0000256" key="1">
    <source>
        <dbReference type="ARBA" id="ARBA00009481"/>
    </source>
</evidence>
<comment type="caution">
    <text evidence="6">The sequence shown here is derived from an EMBL/GenBank/DDBJ whole genome shotgun (WGS) entry which is preliminary data.</text>
</comment>
<dbReference type="InterPro" id="IPR028098">
    <property type="entry name" value="Glyco_trans_4-like_N"/>
</dbReference>
<dbReference type="Gene3D" id="3.40.50.2000">
    <property type="entry name" value="Glycogen Phosphorylase B"/>
    <property type="match status" value="2"/>
</dbReference>
<gene>
    <name evidence="6" type="ORF">GCM10009720_25600</name>
</gene>
<comment type="similarity">
    <text evidence="1">Belongs to the glycosyltransferase group 1 family. Glycosyltransferase 4 subfamily.</text>
</comment>
<protein>
    <recommendedName>
        <fullName evidence="8">D-inositol 3-phosphate glycosyltransferase</fullName>
    </recommendedName>
</protein>
<name>A0ABP5GF96_9MICC</name>
<feature type="domain" description="Glycosyltransferase subfamily 4-like N-terminal" evidence="5">
    <location>
        <begin position="5"/>
        <end position="101"/>
    </location>
</feature>
<evidence type="ECO:0000313" key="7">
    <source>
        <dbReference type="Proteomes" id="UP001501461"/>
    </source>
</evidence>
<dbReference type="EMBL" id="BAAAMN010000050">
    <property type="protein sequence ID" value="GAA2043633.1"/>
    <property type="molecule type" value="Genomic_DNA"/>
</dbReference>
<dbReference type="Pfam" id="PF13579">
    <property type="entry name" value="Glyco_trans_4_4"/>
    <property type="match status" value="1"/>
</dbReference>
<keyword evidence="3" id="KW-0808">Transferase</keyword>
<evidence type="ECO:0000313" key="6">
    <source>
        <dbReference type="EMBL" id="GAA2043633.1"/>
    </source>
</evidence>
<evidence type="ECO:0000259" key="4">
    <source>
        <dbReference type="Pfam" id="PF00534"/>
    </source>
</evidence>
<dbReference type="InterPro" id="IPR001296">
    <property type="entry name" value="Glyco_trans_1"/>
</dbReference>
<dbReference type="PANTHER" id="PTHR12526">
    <property type="entry name" value="GLYCOSYLTRANSFERASE"/>
    <property type="match status" value="1"/>
</dbReference>
<evidence type="ECO:0008006" key="8">
    <source>
        <dbReference type="Google" id="ProtNLM"/>
    </source>
</evidence>
<sequence>MQRHIQPSRDLKSLIDWARAIRKVRPHVVNLGTPKASLLGIFAAWIHRVPKRIYTVRGLRLEGTSGLLSRLLWIMERATIMMATDVIAISPSLAKELVRRRLTSWDDVWLIGEGSSNGVDTVKIKDRIAQVDGSSLRRQLGIEPGKFVVGYIGRVTPAKGVDVLLTALKSTNLRADVELLIIGSIEDSALETVIQATSSRIRVVPWTDDMWGYLPAIDLLCLPTLREGFGNVVIEAAAAGIPAITTRVTGAIDTIVDGETGLLVDARDAEALVDCFNLLADDRGLARRLGDNAQHRAETQFQPEKIWSGIEAIALGRYDLPQPKRLPQYLESSDVK</sequence>
<evidence type="ECO:0000256" key="3">
    <source>
        <dbReference type="ARBA" id="ARBA00022679"/>
    </source>
</evidence>
<accession>A0ABP5GF96</accession>
<proteinExistence type="inferred from homology"/>
<dbReference type="Proteomes" id="UP001501461">
    <property type="component" value="Unassembled WGS sequence"/>
</dbReference>
<keyword evidence="2" id="KW-0328">Glycosyltransferase</keyword>
<organism evidence="6 7">
    <name type="scientific">Yaniella flava</name>
    <dbReference type="NCBI Taxonomy" id="287930"/>
    <lineage>
        <taxon>Bacteria</taxon>
        <taxon>Bacillati</taxon>
        <taxon>Actinomycetota</taxon>
        <taxon>Actinomycetes</taxon>
        <taxon>Micrococcales</taxon>
        <taxon>Micrococcaceae</taxon>
        <taxon>Yaniella</taxon>
    </lineage>
</organism>
<dbReference type="Pfam" id="PF00534">
    <property type="entry name" value="Glycos_transf_1"/>
    <property type="match status" value="1"/>
</dbReference>
<reference evidence="7" key="1">
    <citation type="journal article" date="2019" name="Int. J. Syst. Evol. Microbiol.">
        <title>The Global Catalogue of Microorganisms (GCM) 10K type strain sequencing project: providing services to taxonomists for standard genome sequencing and annotation.</title>
        <authorList>
            <consortium name="The Broad Institute Genomics Platform"/>
            <consortium name="The Broad Institute Genome Sequencing Center for Infectious Disease"/>
            <person name="Wu L."/>
            <person name="Ma J."/>
        </authorList>
    </citation>
    <scope>NUCLEOTIDE SEQUENCE [LARGE SCALE GENOMIC DNA]</scope>
    <source>
        <strain evidence="7">JCM 13595</strain>
    </source>
</reference>
<feature type="domain" description="Glycosyl transferase family 1" evidence="4">
    <location>
        <begin position="136"/>
        <end position="295"/>
    </location>
</feature>
<keyword evidence="7" id="KW-1185">Reference proteome</keyword>
<dbReference type="PANTHER" id="PTHR12526:SF640">
    <property type="entry name" value="COLANIC ACID BIOSYNTHESIS GLYCOSYLTRANSFERASE WCAL-RELATED"/>
    <property type="match status" value="1"/>
</dbReference>